<feature type="non-terminal residue" evidence="1">
    <location>
        <position position="1"/>
    </location>
</feature>
<feature type="non-terminal residue" evidence="1">
    <location>
        <position position="351"/>
    </location>
</feature>
<proteinExistence type="predicted"/>
<comment type="caution">
    <text evidence="1">The sequence shown here is derived from an EMBL/GenBank/DDBJ whole genome shotgun (WGS) entry which is preliminary data.</text>
</comment>
<name>A0ACC1LU40_9FUNG</name>
<evidence type="ECO:0000313" key="1">
    <source>
        <dbReference type="EMBL" id="KAJ2879240.1"/>
    </source>
</evidence>
<dbReference type="Proteomes" id="UP001139981">
    <property type="component" value="Unassembled WGS sequence"/>
</dbReference>
<reference evidence="1" key="1">
    <citation type="submission" date="2022-07" db="EMBL/GenBank/DDBJ databases">
        <title>Phylogenomic reconstructions and comparative analyses of Kickxellomycotina fungi.</title>
        <authorList>
            <person name="Reynolds N.K."/>
            <person name="Stajich J.E."/>
            <person name="Barry K."/>
            <person name="Grigoriev I.V."/>
            <person name="Crous P."/>
            <person name="Smith M.E."/>
        </authorList>
    </citation>
    <scope>NUCLEOTIDE SEQUENCE</scope>
    <source>
        <strain evidence="1">CBS 190363</strain>
    </source>
</reference>
<sequence>HPELGGACRLLLSTGIETAQLATIMAIINATASSREFLKCVVNDDVRSKILELLLDFKPEMMQNFAAKGLVALVYSDFAQASWLVSQGLLPYLDKLCAKYRAAFGLFFARDSDAVDDDEEDDDDGGERSAVLVWANKRMGEYMSPASVLFSALQVYLSELERDHAHYFESSLAADAVAAVASFQMCLLAQISAYIMHVFDFGKNVRDCALESQANDDDLIPRTLAALRKPPALHCDKAEWARAAVNCFVATYYMRSNPSDPHLLAATEDAQRIVCKGRPIAKDADVSASKNHQWSAYVSDESPSSQQGGDKDVSAAPVFAGDMRNPRLRCTLPILRAALATLADSLEPGLA</sequence>
<accession>A0ACC1LU40</accession>
<gene>
    <name evidence="1" type="ORF">IWW38_006154</name>
</gene>
<organism evidence="1 2">
    <name type="scientific">Coemansia aciculifera</name>
    <dbReference type="NCBI Taxonomy" id="417176"/>
    <lineage>
        <taxon>Eukaryota</taxon>
        <taxon>Fungi</taxon>
        <taxon>Fungi incertae sedis</taxon>
        <taxon>Zoopagomycota</taxon>
        <taxon>Kickxellomycotina</taxon>
        <taxon>Kickxellomycetes</taxon>
        <taxon>Kickxellales</taxon>
        <taxon>Kickxellaceae</taxon>
        <taxon>Coemansia</taxon>
    </lineage>
</organism>
<keyword evidence="2" id="KW-1185">Reference proteome</keyword>
<dbReference type="EMBL" id="JANBVB010003357">
    <property type="protein sequence ID" value="KAJ2879240.1"/>
    <property type="molecule type" value="Genomic_DNA"/>
</dbReference>
<protein>
    <submittedName>
        <fullName evidence="1">Uncharacterized protein</fullName>
    </submittedName>
</protein>
<evidence type="ECO:0000313" key="2">
    <source>
        <dbReference type="Proteomes" id="UP001139981"/>
    </source>
</evidence>